<comment type="caution">
    <text evidence="1">The sequence shown here is derived from an EMBL/GenBank/DDBJ whole genome shotgun (WGS) entry which is preliminary data.</text>
</comment>
<evidence type="ECO:0000313" key="1">
    <source>
        <dbReference type="EMBL" id="KAJ9066481.1"/>
    </source>
</evidence>
<dbReference type="EMBL" id="QTSX02004288">
    <property type="protein sequence ID" value="KAJ9066481.1"/>
    <property type="molecule type" value="Genomic_DNA"/>
</dbReference>
<proteinExistence type="predicted"/>
<accession>A0ACC2SVU4</accession>
<reference evidence="1" key="1">
    <citation type="submission" date="2022-04" db="EMBL/GenBank/DDBJ databases">
        <title>Genome of the entomopathogenic fungus Entomophthora muscae.</title>
        <authorList>
            <person name="Elya C."/>
            <person name="Lovett B.R."/>
            <person name="Lee E."/>
            <person name="Macias A.M."/>
            <person name="Hajek A.E."/>
            <person name="De Bivort B.L."/>
            <person name="Kasson M.T."/>
            <person name="De Fine Licht H.H."/>
            <person name="Stajich J.E."/>
        </authorList>
    </citation>
    <scope>NUCLEOTIDE SEQUENCE</scope>
    <source>
        <strain evidence="1">Berkeley</strain>
    </source>
</reference>
<name>A0ACC2SVU4_9FUNG</name>
<organism evidence="1 2">
    <name type="scientific">Entomophthora muscae</name>
    <dbReference type="NCBI Taxonomy" id="34485"/>
    <lineage>
        <taxon>Eukaryota</taxon>
        <taxon>Fungi</taxon>
        <taxon>Fungi incertae sedis</taxon>
        <taxon>Zoopagomycota</taxon>
        <taxon>Entomophthoromycotina</taxon>
        <taxon>Entomophthoromycetes</taxon>
        <taxon>Entomophthorales</taxon>
        <taxon>Entomophthoraceae</taxon>
        <taxon>Entomophthora</taxon>
    </lineage>
</organism>
<sequence>MSYPTSHQHSSAPFENNQSSHNPSSSDSSFRTGRNFSLPQGSMPFPISSSSDDLSEKSNPSTRTWNFGQYHPLKTQKSEAEWKIPVGDARPWRMNLAASFEGSFFLAIDDRIDFFYTPLNEVILGDGSIENMNEELRPYHSVKIPQEFDARAPNPEATATINTIKVGMLGKEPVLAAVDDQGLVAVWFLHALKRQPFVFDNEISTWGIALNGPKRRIAVSANSHLITVYDLLSGSTLHLKGHRQNIPSVDFSPSGDRLVSCSVDGSIRLWDLASGACLSQHDVKNGFVWMCSFLSDMRFLRVDGPIPESAECSIRVCSNAWYYDTFSSDEEAFSYESHAFEGSHVVSPTRFMHRSSPEAPVSTSLSRSWPLYNNGGDENLLLVTAASGAFLLSMDEDCKLVREHFVIENAVPDPRPCSIVRQFDRLNMTVYCPQLSLCIVASQKGLVALIRLVGGPGGSSIQLRREQTVPLLYEAPQVPLLGLFVATDPAQSTPTPSRAWLYLVYYDGTMMRFLIEPDASFFPISSCVRI</sequence>
<protein>
    <submittedName>
        <fullName evidence="1">Uncharacterized protein</fullName>
    </submittedName>
</protein>
<dbReference type="Proteomes" id="UP001165960">
    <property type="component" value="Unassembled WGS sequence"/>
</dbReference>
<gene>
    <name evidence="1" type="ORF">DSO57_1008971</name>
</gene>
<keyword evidence="2" id="KW-1185">Reference proteome</keyword>
<evidence type="ECO:0000313" key="2">
    <source>
        <dbReference type="Proteomes" id="UP001165960"/>
    </source>
</evidence>